<evidence type="ECO:0000256" key="3">
    <source>
        <dbReference type="ARBA" id="ARBA00022946"/>
    </source>
</evidence>
<keyword evidence="2" id="KW-0804">Transcription</keyword>
<comment type="similarity">
    <text evidence="1">Belongs to the mTERF family.</text>
</comment>
<dbReference type="GO" id="GO:0003676">
    <property type="term" value="F:nucleic acid binding"/>
    <property type="evidence" value="ECO:0007669"/>
    <property type="project" value="InterPro"/>
</dbReference>
<keyword evidence="2" id="KW-0805">Transcription regulation</keyword>
<reference evidence="4" key="1">
    <citation type="submission" date="2023-02" db="EMBL/GenBank/DDBJ databases">
        <title>Genome of toxic invasive species Heracleum sosnowskyi carries increased number of genes despite the absence of recent whole-genome duplications.</title>
        <authorList>
            <person name="Schelkunov M."/>
            <person name="Shtratnikova V."/>
            <person name="Makarenko M."/>
            <person name="Klepikova A."/>
            <person name="Omelchenko D."/>
            <person name="Novikova G."/>
            <person name="Obukhova E."/>
            <person name="Bogdanov V."/>
            <person name="Penin A."/>
            <person name="Logacheva M."/>
        </authorList>
    </citation>
    <scope>NUCLEOTIDE SEQUENCE</scope>
    <source>
        <strain evidence="4">Hsosn_3</strain>
        <tissue evidence="4">Leaf</tissue>
    </source>
</reference>
<evidence type="ECO:0000256" key="2">
    <source>
        <dbReference type="ARBA" id="ARBA00022472"/>
    </source>
</evidence>
<dbReference type="AlphaFoldDB" id="A0AAD8MKS8"/>
<dbReference type="PANTHER" id="PTHR13068:SF236">
    <property type="entry name" value="OS02G0749800 PROTEIN"/>
    <property type="match status" value="1"/>
</dbReference>
<name>A0AAD8MKS8_9APIA</name>
<dbReference type="FunFam" id="1.25.70.10:FF:000001">
    <property type="entry name" value="Mitochondrial transcription termination factor-like"/>
    <property type="match status" value="1"/>
</dbReference>
<dbReference type="GO" id="GO:0006353">
    <property type="term" value="P:DNA-templated transcription termination"/>
    <property type="evidence" value="ECO:0007669"/>
    <property type="project" value="UniProtKB-KW"/>
</dbReference>
<evidence type="ECO:0000256" key="1">
    <source>
        <dbReference type="ARBA" id="ARBA00007692"/>
    </source>
</evidence>
<keyword evidence="5" id="KW-1185">Reference proteome</keyword>
<dbReference type="PANTHER" id="PTHR13068">
    <property type="entry name" value="CGI-12 PROTEIN-RELATED"/>
    <property type="match status" value="1"/>
</dbReference>
<dbReference type="Gene3D" id="1.25.70.10">
    <property type="entry name" value="Transcription termination factor 3, mitochondrial"/>
    <property type="match status" value="1"/>
</dbReference>
<keyword evidence="2" id="KW-0806">Transcription termination</keyword>
<accession>A0AAD8MKS8</accession>
<evidence type="ECO:0000313" key="5">
    <source>
        <dbReference type="Proteomes" id="UP001237642"/>
    </source>
</evidence>
<reference evidence="4" key="2">
    <citation type="submission" date="2023-05" db="EMBL/GenBank/DDBJ databases">
        <authorList>
            <person name="Schelkunov M.I."/>
        </authorList>
    </citation>
    <scope>NUCLEOTIDE SEQUENCE</scope>
    <source>
        <strain evidence="4">Hsosn_3</strain>
        <tissue evidence="4">Leaf</tissue>
    </source>
</reference>
<protein>
    <submittedName>
        <fullName evidence="4">Uncharacterized protein</fullName>
    </submittedName>
</protein>
<dbReference type="Pfam" id="PF02536">
    <property type="entry name" value="mTERF"/>
    <property type="match status" value="2"/>
</dbReference>
<dbReference type="InterPro" id="IPR003690">
    <property type="entry name" value="MTERF"/>
</dbReference>
<keyword evidence="3" id="KW-0809">Transit peptide</keyword>
<dbReference type="EMBL" id="JAUIZM010000007">
    <property type="protein sequence ID" value="KAK1375738.1"/>
    <property type="molecule type" value="Genomic_DNA"/>
</dbReference>
<proteinExistence type="inferred from homology"/>
<sequence>MVALRWLTKLRTHPIFNIYTSTYTTISNKPLDLSKKTSPSNLNSFINLLQAYGFSQTHVNKILDKQPACLLGPKTLKPKLEYLLSICNQSQSDVVKIVNKTPHLLRRSLKNHLVPIFDMLKSVTGSHHRAAAAVMSNPFVLTYSVSNELLQNVELLQKVGVPEDQILKFVTGYGQVTGKQHDKFSEVVRKVMDMGFDLSSYGFRRAVICLCIISDETWEAKCKIYRSFGFSDNEIVSMFKKLPAVVAYSEKRIRQVLEFYVKKLGWTPSRLEVMPYVIAFSLEKRIIPRCSVLQALESRKSISSSSGFYQILAMTDIAFLEKYVTLYMDEVPEVMDAYTGKLRFDEYTFRCKD</sequence>
<evidence type="ECO:0000313" key="4">
    <source>
        <dbReference type="EMBL" id="KAK1375738.1"/>
    </source>
</evidence>
<dbReference type="InterPro" id="IPR038538">
    <property type="entry name" value="MTERF_sf"/>
</dbReference>
<comment type="caution">
    <text evidence="4">The sequence shown here is derived from an EMBL/GenBank/DDBJ whole genome shotgun (WGS) entry which is preliminary data.</text>
</comment>
<dbReference type="Proteomes" id="UP001237642">
    <property type="component" value="Unassembled WGS sequence"/>
</dbReference>
<gene>
    <name evidence="4" type="ORF">POM88_031931</name>
</gene>
<dbReference type="SMART" id="SM00733">
    <property type="entry name" value="Mterf"/>
    <property type="match status" value="6"/>
</dbReference>
<organism evidence="4 5">
    <name type="scientific">Heracleum sosnowskyi</name>
    <dbReference type="NCBI Taxonomy" id="360622"/>
    <lineage>
        <taxon>Eukaryota</taxon>
        <taxon>Viridiplantae</taxon>
        <taxon>Streptophyta</taxon>
        <taxon>Embryophyta</taxon>
        <taxon>Tracheophyta</taxon>
        <taxon>Spermatophyta</taxon>
        <taxon>Magnoliopsida</taxon>
        <taxon>eudicotyledons</taxon>
        <taxon>Gunneridae</taxon>
        <taxon>Pentapetalae</taxon>
        <taxon>asterids</taxon>
        <taxon>campanulids</taxon>
        <taxon>Apiales</taxon>
        <taxon>Apiaceae</taxon>
        <taxon>Apioideae</taxon>
        <taxon>apioid superclade</taxon>
        <taxon>Tordylieae</taxon>
        <taxon>Tordyliinae</taxon>
        <taxon>Heracleum</taxon>
    </lineage>
</organism>